<accession>A0ABR2S4R1</accession>
<comment type="caution">
    <text evidence="1">The sequence shown here is derived from an EMBL/GenBank/DDBJ whole genome shotgun (WGS) entry which is preliminary data.</text>
</comment>
<evidence type="ECO:0000313" key="1">
    <source>
        <dbReference type="EMBL" id="KAK9020033.1"/>
    </source>
</evidence>
<protein>
    <submittedName>
        <fullName evidence="1">Uncharacterized protein</fullName>
    </submittedName>
</protein>
<dbReference type="EMBL" id="JBBPBN010000017">
    <property type="protein sequence ID" value="KAK9020033.1"/>
    <property type="molecule type" value="Genomic_DNA"/>
</dbReference>
<sequence>MTMKEADDARLQSTAMADRGIGALALRPARKDVTGLELIVKKARSSVGTSATGSADVPEEVLTPTALLSVEAVGQPRRSP</sequence>
<evidence type="ECO:0000313" key="2">
    <source>
        <dbReference type="Proteomes" id="UP001396334"/>
    </source>
</evidence>
<dbReference type="Proteomes" id="UP001396334">
    <property type="component" value="Unassembled WGS sequence"/>
</dbReference>
<reference evidence="1 2" key="1">
    <citation type="journal article" date="2024" name="G3 (Bethesda)">
        <title>Genome assembly of Hibiscus sabdariffa L. provides insights into metabolisms of medicinal natural products.</title>
        <authorList>
            <person name="Kim T."/>
        </authorList>
    </citation>
    <scope>NUCLEOTIDE SEQUENCE [LARGE SCALE GENOMIC DNA]</scope>
    <source>
        <strain evidence="1">TK-2024</strain>
        <tissue evidence="1">Old leaves</tissue>
    </source>
</reference>
<gene>
    <name evidence="1" type="ORF">V6N11_054531</name>
</gene>
<name>A0ABR2S4R1_9ROSI</name>
<keyword evidence="2" id="KW-1185">Reference proteome</keyword>
<organism evidence="1 2">
    <name type="scientific">Hibiscus sabdariffa</name>
    <name type="common">roselle</name>
    <dbReference type="NCBI Taxonomy" id="183260"/>
    <lineage>
        <taxon>Eukaryota</taxon>
        <taxon>Viridiplantae</taxon>
        <taxon>Streptophyta</taxon>
        <taxon>Embryophyta</taxon>
        <taxon>Tracheophyta</taxon>
        <taxon>Spermatophyta</taxon>
        <taxon>Magnoliopsida</taxon>
        <taxon>eudicotyledons</taxon>
        <taxon>Gunneridae</taxon>
        <taxon>Pentapetalae</taxon>
        <taxon>rosids</taxon>
        <taxon>malvids</taxon>
        <taxon>Malvales</taxon>
        <taxon>Malvaceae</taxon>
        <taxon>Malvoideae</taxon>
        <taxon>Hibiscus</taxon>
    </lineage>
</organism>
<proteinExistence type="predicted"/>